<sequence length="377" mass="42752">MAGSAFTMHAKVSKPAFLGLLWTFTCTSFLFVVFRVVVRYGSFKRLYLDDFFVLLAWAIMLTTAIIWQIEGQALYAMYAVSEGKQPYTPDILPKFGHFMRFVAPLTILFYSGLWCVKFSFLTFFYRLGSKVKSHRIWWYVVLFCTVAVWMASVADIDYRCSFGGLEYTITQCSNLYHVHFENRTFWANCAGDVVTDLMILSIPVLILWKTRITFTKKLILLSVFSVTIVVMAIAIIRVVVNTSLDEPVDISWLYLWSFIEMGTGTTTSMLSVQNPTNISPAIIISCVASFRQLFVTSQNQHLFGKVAYHPPNNPLLNSMRNGYRRTQSGPGVEGDGSSQRSGTGPKILPLDLVHVRNEIDVESAPASRNHSREDPWN</sequence>
<feature type="transmembrane region" description="Helical" evidence="7">
    <location>
        <begin position="252"/>
        <end position="272"/>
    </location>
</feature>
<keyword evidence="2 7" id="KW-0812">Transmembrane</keyword>
<dbReference type="GO" id="GO:0016020">
    <property type="term" value="C:membrane"/>
    <property type="evidence" value="ECO:0007669"/>
    <property type="project" value="UniProtKB-SubCell"/>
</dbReference>
<dbReference type="STRING" id="767769.A0A1L9UF09"/>
<proteinExistence type="inferred from homology"/>
<evidence type="ECO:0000256" key="7">
    <source>
        <dbReference type="SAM" id="Phobius"/>
    </source>
</evidence>
<feature type="region of interest" description="Disordered" evidence="6">
    <location>
        <begin position="317"/>
        <end position="347"/>
    </location>
</feature>
<protein>
    <recommendedName>
        <fullName evidence="8">Rhodopsin domain-containing protein</fullName>
    </recommendedName>
</protein>
<feature type="domain" description="Rhodopsin" evidence="8">
    <location>
        <begin position="34"/>
        <end position="270"/>
    </location>
</feature>
<feature type="transmembrane region" description="Helical" evidence="7">
    <location>
        <begin position="101"/>
        <end position="124"/>
    </location>
</feature>
<dbReference type="AlphaFoldDB" id="A0A1L9UF09"/>
<gene>
    <name evidence="9" type="ORF">ASPBRDRAFT_130356</name>
</gene>
<feature type="transmembrane region" description="Helical" evidence="7">
    <location>
        <begin position="50"/>
        <end position="69"/>
    </location>
</feature>
<dbReference type="PANTHER" id="PTHR33048">
    <property type="entry name" value="PTH11-LIKE INTEGRAL MEMBRANE PROTEIN (AFU_ORTHOLOGUE AFUA_5G11245)"/>
    <property type="match status" value="1"/>
</dbReference>
<dbReference type="InterPro" id="IPR049326">
    <property type="entry name" value="Rhodopsin_dom_fungi"/>
</dbReference>
<dbReference type="GeneID" id="93570710"/>
<feature type="transmembrane region" description="Helical" evidence="7">
    <location>
        <begin position="185"/>
        <end position="206"/>
    </location>
</feature>
<comment type="subcellular location">
    <subcellularLocation>
        <location evidence="1">Membrane</location>
        <topology evidence="1">Multi-pass membrane protein</topology>
    </subcellularLocation>
</comment>
<dbReference type="EMBL" id="KV878687">
    <property type="protein sequence ID" value="OJJ70256.1"/>
    <property type="molecule type" value="Genomic_DNA"/>
</dbReference>
<evidence type="ECO:0000313" key="9">
    <source>
        <dbReference type="EMBL" id="OJJ70256.1"/>
    </source>
</evidence>
<evidence type="ECO:0000313" key="10">
    <source>
        <dbReference type="Proteomes" id="UP000184499"/>
    </source>
</evidence>
<feature type="transmembrane region" description="Helical" evidence="7">
    <location>
        <begin position="136"/>
        <end position="154"/>
    </location>
</feature>
<evidence type="ECO:0000256" key="6">
    <source>
        <dbReference type="SAM" id="MobiDB-lite"/>
    </source>
</evidence>
<keyword evidence="3 7" id="KW-1133">Transmembrane helix</keyword>
<dbReference type="PANTHER" id="PTHR33048:SF47">
    <property type="entry name" value="INTEGRAL MEMBRANE PROTEIN-RELATED"/>
    <property type="match status" value="1"/>
</dbReference>
<keyword evidence="10" id="KW-1185">Reference proteome</keyword>
<accession>A0A1L9UF09</accession>
<organism evidence="9 10">
    <name type="scientific">Aspergillus brasiliensis (strain CBS 101740 / IMI 381727 / IBT 21946)</name>
    <dbReference type="NCBI Taxonomy" id="767769"/>
    <lineage>
        <taxon>Eukaryota</taxon>
        <taxon>Fungi</taxon>
        <taxon>Dikarya</taxon>
        <taxon>Ascomycota</taxon>
        <taxon>Pezizomycotina</taxon>
        <taxon>Eurotiomycetes</taxon>
        <taxon>Eurotiomycetidae</taxon>
        <taxon>Eurotiales</taxon>
        <taxon>Aspergillaceae</taxon>
        <taxon>Aspergillus</taxon>
        <taxon>Aspergillus subgen. Circumdati</taxon>
    </lineage>
</organism>
<feature type="transmembrane region" description="Helical" evidence="7">
    <location>
        <begin position="16"/>
        <end position="38"/>
    </location>
</feature>
<dbReference type="Proteomes" id="UP000184499">
    <property type="component" value="Unassembled WGS sequence"/>
</dbReference>
<reference evidence="10" key="1">
    <citation type="journal article" date="2017" name="Genome Biol.">
        <title>Comparative genomics reveals high biological diversity and specific adaptations in the industrially and medically important fungal genus Aspergillus.</title>
        <authorList>
            <person name="de Vries R.P."/>
            <person name="Riley R."/>
            <person name="Wiebenga A."/>
            <person name="Aguilar-Osorio G."/>
            <person name="Amillis S."/>
            <person name="Uchima C.A."/>
            <person name="Anderluh G."/>
            <person name="Asadollahi M."/>
            <person name="Askin M."/>
            <person name="Barry K."/>
            <person name="Battaglia E."/>
            <person name="Bayram O."/>
            <person name="Benocci T."/>
            <person name="Braus-Stromeyer S.A."/>
            <person name="Caldana C."/>
            <person name="Canovas D."/>
            <person name="Cerqueira G.C."/>
            <person name="Chen F."/>
            <person name="Chen W."/>
            <person name="Choi C."/>
            <person name="Clum A."/>
            <person name="Dos Santos R.A."/>
            <person name="Damasio A.R."/>
            <person name="Diallinas G."/>
            <person name="Emri T."/>
            <person name="Fekete E."/>
            <person name="Flipphi M."/>
            <person name="Freyberg S."/>
            <person name="Gallo A."/>
            <person name="Gournas C."/>
            <person name="Habgood R."/>
            <person name="Hainaut M."/>
            <person name="Harispe M.L."/>
            <person name="Henrissat B."/>
            <person name="Hilden K.S."/>
            <person name="Hope R."/>
            <person name="Hossain A."/>
            <person name="Karabika E."/>
            <person name="Karaffa L."/>
            <person name="Karanyi Z."/>
            <person name="Krasevec N."/>
            <person name="Kuo A."/>
            <person name="Kusch H."/>
            <person name="LaButti K."/>
            <person name="Lagendijk E.L."/>
            <person name="Lapidus A."/>
            <person name="Levasseur A."/>
            <person name="Lindquist E."/>
            <person name="Lipzen A."/>
            <person name="Logrieco A.F."/>
            <person name="MacCabe A."/>
            <person name="Maekelae M.R."/>
            <person name="Malavazi I."/>
            <person name="Melin P."/>
            <person name="Meyer V."/>
            <person name="Mielnichuk N."/>
            <person name="Miskei M."/>
            <person name="Molnar A.P."/>
            <person name="Mule G."/>
            <person name="Ngan C.Y."/>
            <person name="Orejas M."/>
            <person name="Orosz E."/>
            <person name="Ouedraogo J.P."/>
            <person name="Overkamp K.M."/>
            <person name="Park H.-S."/>
            <person name="Perrone G."/>
            <person name="Piumi F."/>
            <person name="Punt P.J."/>
            <person name="Ram A.F."/>
            <person name="Ramon A."/>
            <person name="Rauscher S."/>
            <person name="Record E."/>
            <person name="Riano-Pachon D.M."/>
            <person name="Robert V."/>
            <person name="Roehrig J."/>
            <person name="Ruller R."/>
            <person name="Salamov A."/>
            <person name="Salih N.S."/>
            <person name="Samson R.A."/>
            <person name="Sandor E."/>
            <person name="Sanguinetti M."/>
            <person name="Schuetze T."/>
            <person name="Sepcic K."/>
            <person name="Shelest E."/>
            <person name="Sherlock G."/>
            <person name="Sophianopoulou V."/>
            <person name="Squina F.M."/>
            <person name="Sun H."/>
            <person name="Susca A."/>
            <person name="Todd R.B."/>
            <person name="Tsang A."/>
            <person name="Unkles S.E."/>
            <person name="van de Wiele N."/>
            <person name="van Rossen-Uffink D."/>
            <person name="Oliveira J.V."/>
            <person name="Vesth T.C."/>
            <person name="Visser J."/>
            <person name="Yu J.-H."/>
            <person name="Zhou M."/>
            <person name="Andersen M.R."/>
            <person name="Archer D.B."/>
            <person name="Baker S.E."/>
            <person name="Benoit I."/>
            <person name="Brakhage A.A."/>
            <person name="Braus G.H."/>
            <person name="Fischer R."/>
            <person name="Frisvad J.C."/>
            <person name="Goldman G.H."/>
            <person name="Houbraken J."/>
            <person name="Oakley B."/>
            <person name="Pocsi I."/>
            <person name="Scazzocchio C."/>
            <person name="Seiboth B."/>
            <person name="vanKuyk P.A."/>
            <person name="Wortman J."/>
            <person name="Dyer P.S."/>
            <person name="Grigoriev I.V."/>
        </authorList>
    </citation>
    <scope>NUCLEOTIDE SEQUENCE [LARGE SCALE GENOMIC DNA]</scope>
    <source>
        <strain evidence="10">CBS 101740 / IMI 381727 / IBT 21946</strain>
    </source>
</reference>
<comment type="similarity">
    <text evidence="5">Belongs to the SAT4 family.</text>
</comment>
<evidence type="ECO:0000256" key="4">
    <source>
        <dbReference type="ARBA" id="ARBA00023136"/>
    </source>
</evidence>
<dbReference type="InterPro" id="IPR052337">
    <property type="entry name" value="SAT4-like"/>
</dbReference>
<evidence type="ECO:0000256" key="2">
    <source>
        <dbReference type="ARBA" id="ARBA00022692"/>
    </source>
</evidence>
<evidence type="ECO:0000259" key="8">
    <source>
        <dbReference type="Pfam" id="PF20684"/>
    </source>
</evidence>
<dbReference type="VEuPathDB" id="FungiDB:ASPBRDRAFT_130356"/>
<feature type="compositionally biased region" description="Polar residues" evidence="6">
    <location>
        <begin position="317"/>
        <end position="329"/>
    </location>
</feature>
<feature type="transmembrane region" description="Helical" evidence="7">
    <location>
        <begin position="218"/>
        <end position="240"/>
    </location>
</feature>
<evidence type="ECO:0000256" key="5">
    <source>
        <dbReference type="ARBA" id="ARBA00038359"/>
    </source>
</evidence>
<dbReference type="RefSeq" id="XP_067477504.1">
    <property type="nucleotide sequence ID" value="XM_067618222.1"/>
</dbReference>
<dbReference type="OMA" id="FWANCAG"/>
<keyword evidence="4 7" id="KW-0472">Membrane</keyword>
<dbReference type="OrthoDB" id="444631at2759"/>
<dbReference type="Pfam" id="PF20684">
    <property type="entry name" value="Fung_rhodopsin"/>
    <property type="match status" value="1"/>
</dbReference>
<name>A0A1L9UF09_ASPBC</name>
<evidence type="ECO:0000256" key="3">
    <source>
        <dbReference type="ARBA" id="ARBA00022989"/>
    </source>
</evidence>
<evidence type="ECO:0000256" key="1">
    <source>
        <dbReference type="ARBA" id="ARBA00004141"/>
    </source>
</evidence>